<dbReference type="InterPro" id="IPR049244">
    <property type="entry name" value="DUF6879"/>
</dbReference>
<protein>
    <recommendedName>
        <fullName evidence="1">DUF6879 domain-containing protein</fullName>
    </recommendedName>
</protein>
<gene>
    <name evidence="2" type="ORF">GCM10017600_18270</name>
</gene>
<comment type="caution">
    <text evidence="2">The sequence shown here is derived from an EMBL/GenBank/DDBJ whole genome shotgun (WGS) entry which is preliminary data.</text>
</comment>
<evidence type="ECO:0000313" key="3">
    <source>
        <dbReference type="Proteomes" id="UP001143474"/>
    </source>
</evidence>
<sequence length="170" mass="19149">MELISVKQRSELLKDVRETLKLEHRDFYAVDADDLALFVAGDLDAVAASYQVWADSVAEMEQAGEHLRRVRVISEPLSDYQRMAVQFSGPAVDAGEDLRWLPRRLTSTLPLPGNDFFVLDGHTALFNVMDGNGDRAEIQLYTEPEVVKLCLEAFEAAWAVAIPHREYKPT</sequence>
<proteinExistence type="predicted"/>
<reference evidence="2" key="1">
    <citation type="journal article" date="2014" name="Int. J. Syst. Evol. Microbiol.">
        <title>Complete genome sequence of Corynebacterium casei LMG S-19264T (=DSM 44701T), isolated from a smear-ripened cheese.</title>
        <authorList>
            <consortium name="US DOE Joint Genome Institute (JGI-PGF)"/>
            <person name="Walter F."/>
            <person name="Albersmeier A."/>
            <person name="Kalinowski J."/>
            <person name="Ruckert C."/>
        </authorList>
    </citation>
    <scope>NUCLEOTIDE SEQUENCE</scope>
    <source>
        <strain evidence="2">VKM Ac-2007</strain>
    </source>
</reference>
<dbReference type="RefSeq" id="WP_271216911.1">
    <property type="nucleotide sequence ID" value="NZ_BAAAVD010000044.1"/>
</dbReference>
<evidence type="ECO:0000313" key="2">
    <source>
        <dbReference type="EMBL" id="GLK08422.1"/>
    </source>
</evidence>
<organism evidence="2 3">
    <name type="scientific">Streptosporangium carneum</name>
    <dbReference type="NCBI Taxonomy" id="47481"/>
    <lineage>
        <taxon>Bacteria</taxon>
        <taxon>Bacillati</taxon>
        <taxon>Actinomycetota</taxon>
        <taxon>Actinomycetes</taxon>
        <taxon>Streptosporangiales</taxon>
        <taxon>Streptosporangiaceae</taxon>
        <taxon>Streptosporangium</taxon>
    </lineage>
</organism>
<dbReference type="Pfam" id="PF21806">
    <property type="entry name" value="DUF6879"/>
    <property type="match status" value="1"/>
</dbReference>
<keyword evidence="3" id="KW-1185">Reference proteome</keyword>
<feature type="domain" description="DUF6879" evidence="1">
    <location>
        <begin position="13"/>
        <end position="168"/>
    </location>
</feature>
<accession>A0A9W6HYH6</accession>
<dbReference type="EMBL" id="BSEV01000002">
    <property type="protein sequence ID" value="GLK08422.1"/>
    <property type="molecule type" value="Genomic_DNA"/>
</dbReference>
<dbReference type="AlphaFoldDB" id="A0A9W6HYH6"/>
<evidence type="ECO:0000259" key="1">
    <source>
        <dbReference type="Pfam" id="PF21806"/>
    </source>
</evidence>
<reference evidence="2" key="2">
    <citation type="submission" date="2023-01" db="EMBL/GenBank/DDBJ databases">
        <authorList>
            <person name="Sun Q."/>
            <person name="Evtushenko L."/>
        </authorList>
    </citation>
    <scope>NUCLEOTIDE SEQUENCE</scope>
    <source>
        <strain evidence="2">VKM Ac-2007</strain>
    </source>
</reference>
<name>A0A9W6HYH6_9ACTN</name>
<dbReference type="Proteomes" id="UP001143474">
    <property type="component" value="Unassembled WGS sequence"/>
</dbReference>